<dbReference type="InterPro" id="IPR036366">
    <property type="entry name" value="PGBDSf"/>
</dbReference>
<keyword evidence="1 4" id="KW-0378">Hydrolase</keyword>
<reference evidence="7" key="2">
    <citation type="submission" date="2015-02" db="EMBL/GenBank/DDBJ databases">
        <title>Physiological reanalysis, assessment of diazotrophy, and genome sequences of multiple isolates of Streptomyces thermoautotrophicus.</title>
        <authorList>
            <person name="MacKellar D.C."/>
            <person name="Lieber L."/>
            <person name="Norman J."/>
            <person name="Bolger A."/>
            <person name="Tobin C."/>
            <person name="Murray J.W."/>
            <person name="Friesen M."/>
            <person name="Prell J."/>
        </authorList>
    </citation>
    <scope>NUCLEOTIDE SEQUENCE [LARGE SCALE GENOMIC DNA]</scope>
    <source>
        <strain evidence="7">UBT1</strain>
    </source>
</reference>
<evidence type="ECO:0000259" key="2">
    <source>
        <dbReference type="SMART" id="SM00646"/>
    </source>
</evidence>
<dbReference type="EMBL" id="JYIK01001107">
    <property type="protein sequence ID" value="KWX06315.1"/>
    <property type="molecule type" value="Genomic_DNA"/>
</dbReference>
<dbReference type="SUPFAM" id="SSF53187">
    <property type="entry name" value="Zn-dependent exopeptidases"/>
    <property type="match status" value="1"/>
</dbReference>
<dbReference type="GO" id="GO:0009253">
    <property type="term" value="P:peptidoglycan catabolic process"/>
    <property type="evidence" value="ECO:0007669"/>
    <property type="project" value="InterPro"/>
</dbReference>
<sequence length="383" mass="41606">MTSQRYYRLGDTGAAVAEIRAKLATLGLLPADEATMGSAAMADAVFDAQVDQAVRCFQQQRALTVDGVVGPQTYRALDEARWKLGDRILQYSVSHLMSGDDVAQLQRRLLDMGFDCGRVDGIFGKDTERALREFQRNVGLAPDGQCGPRTLKALSRLSRTVVGGEPYAMRESEMIHQAGPSLHGKTVVIDPGHGGGDRGVVANGLEEAAVVWDLANRVEGRLAATGVQAYLTRGVEGELDEVARAHFANATGADLVISLHVDRHRNPVANGVAAYYYGNDRFGHHSAVGEKFAGLVQREIVARTGMLDCLTHERTWDLLRRTRMPAVRIELGYLTNPGDAARLADPGFRDTVAEAIVVAVQRLYLPPEDDAPTGMLHLPELIK</sequence>
<dbReference type="InterPro" id="IPR002508">
    <property type="entry name" value="MurNAc-LAA_cat"/>
</dbReference>
<dbReference type="SUPFAM" id="SSF47090">
    <property type="entry name" value="PGBD-like"/>
    <property type="match status" value="2"/>
</dbReference>
<keyword evidence="6" id="KW-1185">Reference proteome</keyword>
<reference evidence="3 8" key="1">
    <citation type="submission" date="2015-02" db="EMBL/GenBank/DDBJ databases">
        <title>Physiological reanalysis, assessment of diazotrophy, and genome sequences of multiple isolates of Streptomyces thermoautotrophicus.</title>
        <authorList>
            <person name="MacKellar D.C."/>
            <person name="Lieber L."/>
            <person name="Norman J."/>
            <person name="Bolger A."/>
            <person name="Tobin C."/>
            <person name="Murray J.W."/>
            <person name="Prell J."/>
        </authorList>
    </citation>
    <scope>NUCLEOTIDE SEQUENCE [LARGE SCALE GENOMIC DNA]</scope>
    <source>
        <strain evidence="3 8">UBT1</strain>
    </source>
</reference>
<dbReference type="GO" id="GO:0030288">
    <property type="term" value="C:outer membrane-bounded periplasmic space"/>
    <property type="evidence" value="ECO:0007669"/>
    <property type="project" value="TreeGrafter"/>
</dbReference>
<evidence type="ECO:0000313" key="6">
    <source>
        <dbReference type="Proteomes" id="UP000070188"/>
    </source>
</evidence>
<proteinExistence type="predicted"/>
<dbReference type="Proteomes" id="UP000070598">
    <property type="component" value="Unassembled WGS sequence"/>
</dbReference>
<gene>
    <name evidence="4" type="ORF">LI90_15</name>
    <name evidence="3" type="ORF">TH66_20750</name>
    <name evidence="5" type="ORF">TR74_22455</name>
</gene>
<reference evidence="6" key="4">
    <citation type="submission" date="2015-04" db="EMBL/GenBank/DDBJ databases">
        <title>Physiological reanalysis, assessment of diazotrophy, and genome sequences of multiple isolates of Streptomyces thermoautotrophicus.</title>
        <authorList>
            <person name="MacKellar D.C."/>
            <person name="Lieber L."/>
            <person name="Norman J."/>
            <person name="Bolger A."/>
            <person name="Tobin C."/>
            <person name="Murray J.W."/>
            <person name="Chang R."/>
            <person name="Ford T."/>
            <person name="Nguyen P.Q."/>
            <person name="Woodward J."/>
            <person name="Permingeat H."/>
            <person name="Joshi N.S."/>
            <person name="Silver P.A."/>
            <person name="Usadel B."/>
            <person name="Rutherford A.W."/>
            <person name="Friesen M."/>
            <person name="Prell J."/>
        </authorList>
    </citation>
    <scope>NUCLEOTIDE SEQUENCE [LARGE SCALE GENOMIC DNA]</scope>
    <source>
        <strain evidence="6">H1</strain>
    </source>
</reference>
<dbReference type="EMBL" id="JYIJ01000019">
    <property type="protein sequence ID" value="KWW97851.1"/>
    <property type="molecule type" value="Genomic_DNA"/>
</dbReference>
<evidence type="ECO:0000313" key="8">
    <source>
        <dbReference type="Proteomes" id="UP000070659"/>
    </source>
</evidence>
<dbReference type="Pfam" id="PF01471">
    <property type="entry name" value="PG_binding_1"/>
    <property type="match status" value="2"/>
</dbReference>
<dbReference type="Gene3D" id="3.40.630.40">
    <property type="entry name" value="Zn-dependent exopeptidases"/>
    <property type="match status" value="1"/>
</dbReference>
<dbReference type="OrthoDB" id="9815541at2"/>
<dbReference type="STRING" id="1469144.LI90_15"/>
<feature type="domain" description="MurNAc-LAA" evidence="2">
    <location>
        <begin position="245"/>
        <end position="361"/>
    </location>
</feature>
<dbReference type="Proteomes" id="UP000070659">
    <property type="component" value="Unassembled WGS sequence"/>
</dbReference>
<dbReference type="GO" id="GO:0008745">
    <property type="term" value="F:N-acetylmuramoyl-L-alanine amidase activity"/>
    <property type="evidence" value="ECO:0007669"/>
    <property type="project" value="UniProtKB-EC"/>
</dbReference>
<dbReference type="Pfam" id="PF01520">
    <property type="entry name" value="Amidase_3"/>
    <property type="match status" value="1"/>
</dbReference>
<dbReference type="SMART" id="SM00646">
    <property type="entry name" value="Ami_3"/>
    <property type="match status" value="1"/>
</dbReference>
<evidence type="ECO:0000256" key="1">
    <source>
        <dbReference type="ARBA" id="ARBA00022801"/>
    </source>
</evidence>
<reference evidence="4" key="3">
    <citation type="submission" date="2015-04" db="EMBL/GenBank/DDBJ databases">
        <title>Physiological reanalysis, assessment of diazotrophy, and genome sequences of multiple isolates of Streptomyces thermoautotrophicus.</title>
        <authorList>
            <person name="MacKellar D.C."/>
            <person name="Lieber L."/>
            <person name="Norman J."/>
            <person name="Bolger A."/>
            <person name="Tobin C."/>
            <person name="Murray J.W."/>
            <person name="Woodward J."/>
            <person name="Friesen M."/>
            <person name="Prell J."/>
        </authorList>
    </citation>
    <scope>NUCLEOTIDE SEQUENCE [LARGE SCALE GENOMIC DNA]</scope>
    <source>
        <strain evidence="4">H1</strain>
    </source>
</reference>
<dbReference type="Gene3D" id="1.10.101.10">
    <property type="entry name" value="PGBD-like superfamily/PGBD"/>
    <property type="match status" value="2"/>
</dbReference>
<evidence type="ECO:0000313" key="4">
    <source>
        <dbReference type="EMBL" id="KWW98395.1"/>
    </source>
</evidence>
<dbReference type="PANTHER" id="PTHR30404">
    <property type="entry name" value="N-ACETYLMURAMOYL-L-ALANINE AMIDASE"/>
    <property type="match status" value="1"/>
</dbReference>
<dbReference type="PATRIC" id="fig|1469144.10.peg.85"/>
<dbReference type="InterPro" id="IPR036365">
    <property type="entry name" value="PGBD-like_sf"/>
</dbReference>
<dbReference type="EC" id="3.5.1.28" evidence="4"/>
<dbReference type="EMBL" id="LAXD01000001">
    <property type="protein sequence ID" value="KWW98395.1"/>
    <property type="molecule type" value="Genomic_DNA"/>
</dbReference>
<organism evidence="4 6">
    <name type="scientific">Carbonactinospora thermoautotrophica</name>
    <dbReference type="NCBI Taxonomy" id="1469144"/>
    <lineage>
        <taxon>Bacteria</taxon>
        <taxon>Bacillati</taxon>
        <taxon>Actinomycetota</taxon>
        <taxon>Actinomycetes</taxon>
        <taxon>Kitasatosporales</taxon>
        <taxon>Carbonactinosporaceae</taxon>
        <taxon>Carbonactinospora</taxon>
    </lineage>
</organism>
<accession>A0A132MKW6</accession>
<evidence type="ECO:0000313" key="7">
    <source>
        <dbReference type="Proteomes" id="UP000070598"/>
    </source>
</evidence>
<dbReference type="CDD" id="cd02696">
    <property type="entry name" value="MurNAc-LAA"/>
    <property type="match status" value="1"/>
</dbReference>
<dbReference type="PANTHER" id="PTHR30404:SF0">
    <property type="entry name" value="N-ACETYLMURAMOYL-L-ALANINE AMIDASE AMIC"/>
    <property type="match status" value="1"/>
</dbReference>
<dbReference type="Proteomes" id="UP000070188">
    <property type="component" value="Unassembled WGS sequence"/>
</dbReference>
<comment type="caution">
    <text evidence="4">The sequence shown here is derived from an EMBL/GenBank/DDBJ whole genome shotgun (WGS) entry which is preliminary data.</text>
</comment>
<dbReference type="RefSeq" id="WP_066883095.1">
    <property type="nucleotide sequence ID" value="NZ_JYIJ01000019.1"/>
</dbReference>
<dbReference type="AlphaFoldDB" id="A0A132MKW6"/>
<dbReference type="InterPro" id="IPR050695">
    <property type="entry name" value="N-acetylmuramoyl_amidase_3"/>
</dbReference>
<evidence type="ECO:0000313" key="5">
    <source>
        <dbReference type="EMBL" id="KWX06315.1"/>
    </source>
</evidence>
<protein>
    <submittedName>
        <fullName evidence="4">N-acetylmuramoyl-L-alanine amidase</fullName>
        <ecNumber evidence="4">3.5.1.28</ecNumber>
    </submittedName>
</protein>
<dbReference type="InterPro" id="IPR002477">
    <property type="entry name" value="Peptidoglycan-bd-like"/>
</dbReference>
<evidence type="ECO:0000313" key="3">
    <source>
        <dbReference type="EMBL" id="KWW97851.1"/>
    </source>
</evidence>
<name>A0A132MKW6_9ACTN</name>